<keyword evidence="4" id="KW-1185">Reference proteome</keyword>
<dbReference type="AlphaFoldDB" id="A0A517MLS0"/>
<dbReference type="Pfam" id="PF01541">
    <property type="entry name" value="GIY-YIG"/>
    <property type="match status" value="1"/>
</dbReference>
<comment type="similarity">
    <text evidence="1">Belongs to the UPF0213 family.</text>
</comment>
<accession>A0A517MLS0</accession>
<dbReference type="RefSeq" id="WP_218932780.1">
    <property type="nucleotide sequence ID" value="NZ_CP036262.1"/>
</dbReference>
<dbReference type="CDD" id="cd10456">
    <property type="entry name" value="GIY-YIG_UPF0213"/>
    <property type="match status" value="1"/>
</dbReference>
<evidence type="ECO:0000313" key="4">
    <source>
        <dbReference type="Proteomes" id="UP000320672"/>
    </source>
</evidence>
<protein>
    <submittedName>
        <fullName evidence="3">GIY-YIG nuclease superfamily protein</fullName>
    </submittedName>
</protein>
<dbReference type="EMBL" id="CP036262">
    <property type="protein sequence ID" value="QDS95707.1"/>
    <property type="molecule type" value="Genomic_DNA"/>
</dbReference>
<dbReference type="PANTHER" id="PTHR34477">
    <property type="entry name" value="UPF0213 PROTEIN YHBQ"/>
    <property type="match status" value="1"/>
</dbReference>
<dbReference type="InterPro" id="IPR035901">
    <property type="entry name" value="GIY-YIG_endonuc_sf"/>
</dbReference>
<gene>
    <name evidence="3" type="ORF">FF011L_45070</name>
</gene>
<dbReference type="SMART" id="SM00465">
    <property type="entry name" value="GIYc"/>
    <property type="match status" value="1"/>
</dbReference>
<dbReference type="PROSITE" id="PS50164">
    <property type="entry name" value="GIY_YIG"/>
    <property type="match status" value="1"/>
</dbReference>
<dbReference type="InterPro" id="IPR050190">
    <property type="entry name" value="UPF0213_domain"/>
</dbReference>
<organism evidence="3 4">
    <name type="scientific">Roseimaritima multifibrata</name>
    <dbReference type="NCBI Taxonomy" id="1930274"/>
    <lineage>
        <taxon>Bacteria</taxon>
        <taxon>Pseudomonadati</taxon>
        <taxon>Planctomycetota</taxon>
        <taxon>Planctomycetia</taxon>
        <taxon>Pirellulales</taxon>
        <taxon>Pirellulaceae</taxon>
        <taxon>Roseimaritima</taxon>
    </lineage>
</organism>
<dbReference type="Gene3D" id="3.40.1440.10">
    <property type="entry name" value="GIY-YIG endonuclease"/>
    <property type="match status" value="1"/>
</dbReference>
<proteinExistence type="inferred from homology"/>
<dbReference type="SUPFAM" id="SSF82771">
    <property type="entry name" value="GIY-YIG endonuclease"/>
    <property type="match status" value="1"/>
</dbReference>
<name>A0A517MLS0_9BACT</name>
<feature type="domain" description="GIY-YIG" evidence="2">
    <location>
        <begin position="18"/>
        <end position="93"/>
    </location>
</feature>
<dbReference type="Proteomes" id="UP000320672">
    <property type="component" value="Chromosome"/>
</dbReference>
<evidence type="ECO:0000313" key="3">
    <source>
        <dbReference type="EMBL" id="QDS95707.1"/>
    </source>
</evidence>
<reference evidence="3 4" key="1">
    <citation type="submission" date="2019-02" db="EMBL/GenBank/DDBJ databases">
        <title>Deep-cultivation of Planctomycetes and their phenomic and genomic characterization uncovers novel biology.</title>
        <authorList>
            <person name="Wiegand S."/>
            <person name="Jogler M."/>
            <person name="Boedeker C."/>
            <person name="Pinto D."/>
            <person name="Vollmers J."/>
            <person name="Rivas-Marin E."/>
            <person name="Kohn T."/>
            <person name="Peeters S.H."/>
            <person name="Heuer A."/>
            <person name="Rast P."/>
            <person name="Oberbeckmann S."/>
            <person name="Bunk B."/>
            <person name="Jeske O."/>
            <person name="Meyerdierks A."/>
            <person name="Storesund J.E."/>
            <person name="Kallscheuer N."/>
            <person name="Luecker S."/>
            <person name="Lage O.M."/>
            <person name="Pohl T."/>
            <person name="Merkel B.J."/>
            <person name="Hornburger P."/>
            <person name="Mueller R.-W."/>
            <person name="Bruemmer F."/>
            <person name="Labrenz M."/>
            <person name="Spormann A.M."/>
            <person name="Op den Camp H."/>
            <person name="Overmann J."/>
            <person name="Amann R."/>
            <person name="Jetten M.S.M."/>
            <person name="Mascher T."/>
            <person name="Medema M.H."/>
            <person name="Devos D.P."/>
            <person name="Kaster A.-K."/>
            <person name="Ovreas L."/>
            <person name="Rohde M."/>
            <person name="Galperin M.Y."/>
            <person name="Jogler C."/>
        </authorList>
    </citation>
    <scope>NUCLEOTIDE SEQUENCE [LARGE SCALE GENOMIC DNA]</scope>
    <source>
        <strain evidence="3 4">FF011L</strain>
    </source>
</reference>
<sequence>MDGSCSDGVEEMEKAIVDAWWVYILRCADGSLYTGITKDIARRVQQHNGGKGARYTRGRTPVVVAFEESQADHGSALKRELQIKALSRPAKEILVEGFKGKIKR</sequence>
<dbReference type="KEGG" id="rml:FF011L_45070"/>
<evidence type="ECO:0000256" key="1">
    <source>
        <dbReference type="ARBA" id="ARBA00007435"/>
    </source>
</evidence>
<dbReference type="InterPro" id="IPR000305">
    <property type="entry name" value="GIY-YIG_endonuc"/>
</dbReference>
<dbReference type="PANTHER" id="PTHR34477:SF1">
    <property type="entry name" value="UPF0213 PROTEIN YHBQ"/>
    <property type="match status" value="1"/>
</dbReference>
<evidence type="ECO:0000259" key="2">
    <source>
        <dbReference type="PROSITE" id="PS50164"/>
    </source>
</evidence>